<protein>
    <submittedName>
        <fullName evidence="1">Unannotated protein</fullName>
    </submittedName>
</protein>
<dbReference type="AlphaFoldDB" id="A0A6J5YH18"/>
<name>A0A6J5YH18_9ZZZZ</name>
<gene>
    <name evidence="1" type="ORF">UFOPK4080_00049</name>
</gene>
<accession>A0A6J5YH18</accession>
<evidence type="ECO:0000313" key="1">
    <source>
        <dbReference type="EMBL" id="CAB4329621.1"/>
    </source>
</evidence>
<proteinExistence type="predicted"/>
<sequence>MGTQSDLDWKAAAKRNWLAIGLPEFLASIGIDFEKYFIEAVNKSNLSVDPYDDATWEIWPHSEIPSGVLHCFPKKVDASGVNWEEWFLMDGEIHHHILSNKKFDGATGIWIPQPGDADHPLAILDFSWHYEISENLQPLKYL</sequence>
<organism evidence="1">
    <name type="scientific">freshwater metagenome</name>
    <dbReference type="NCBI Taxonomy" id="449393"/>
    <lineage>
        <taxon>unclassified sequences</taxon>
        <taxon>metagenomes</taxon>
        <taxon>ecological metagenomes</taxon>
    </lineage>
</organism>
<dbReference type="EMBL" id="CAESAG010000002">
    <property type="protein sequence ID" value="CAB4329621.1"/>
    <property type="molecule type" value="Genomic_DNA"/>
</dbReference>
<reference evidence="1" key="1">
    <citation type="submission" date="2020-05" db="EMBL/GenBank/DDBJ databases">
        <authorList>
            <person name="Chiriac C."/>
            <person name="Salcher M."/>
            <person name="Ghai R."/>
            <person name="Kavagutti S V."/>
        </authorList>
    </citation>
    <scope>NUCLEOTIDE SEQUENCE</scope>
</reference>